<proteinExistence type="predicted"/>
<name>A0A5C4TH64_FRUSA</name>
<comment type="function">
    <text evidence="1">May bind long-chain fatty acids, such as palmitate, and may play a role in lipid transport or fatty acid metabolism.</text>
</comment>
<keyword evidence="2" id="KW-0446">Lipid-binding</keyword>
<dbReference type="PANTHER" id="PTHR33434:SF2">
    <property type="entry name" value="FATTY ACID-BINDING PROTEIN TM_1468"/>
    <property type="match status" value="1"/>
</dbReference>
<dbReference type="InterPro" id="IPR050270">
    <property type="entry name" value="DegV_domain_contain"/>
</dbReference>
<gene>
    <name evidence="3" type="ORF">DID87_06835</name>
</gene>
<comment type="caution">
    <text evidence="3">The sequence shown here is derived from an EMBL/GenBank/DDBJ whole genome shotgun (WGS) entry which is preliminary data.</text>
</comment>
<dbReference type="PROSITE" id="PS51482">
    <property type="entry name" value="DEGV"/>
    <property type="match status" value="1"/>
</dbReference>
<dbReference type="Proteomes" id="UP000313312">
    <property type="component" value="Unassembled WGS sequence"/>
</dbReference>
<evidence type="ECO:0000256" key="1">
    <source>
        <dbReference type="ARBA" id="ARBA00003238"/>
    </source>
</evidence>
<dbReference type="RefSeq" id="WP_103434223.1">
    <property type="nucleotide sequence ID" value="NZ_CP168671.1"/>
</dbReference>
<dbReference type="PANTHER" id="PTHR33434">
    <property type="entry name" value="DEGV DOMAIN-CONTAINING PROTEIN DR_1986-RELATED"/>
    <property type="match status" value="1"/>
</dbReference>
<dbReference type="Gene3D" id="3.40.50.10170">
    <property type="match status" value="1"/>
</dbReference>
<dbReference type="GO" id="GO:0008289">
    <property type="term" value="F:lipid binding"/>
    <property type="evidence" value="ECO:0007669"/>
    <property type="project" value="UniProtKB-KW"/>
</dbReference>
<dbReference type="InterPro" id="IPR003797">
    <property type="entry name" value="DegV"/>
</dbReference>
<evidence type="ECO:0000256" key="2">
    <source>
        <dbReference type="ARBA" id="ARBA00023121"/>
    </source>
</evidence>
<evidence type="ECO:0000313" key="4">
    <source>
        <dbReference type="Proteomes" id="UP000313312"/>
    </source>
</evidence>
<accession>A0A5C4TH64</accession>
<dbReference type="AlphaFoldDB" id="A0A5C4TH64"/>
<sequence length="280" mass="31015">MIHIVTDSTVQLTPEEIEQNHIEIVPLQVSFEGKTFEDNVDITREEFSNMLLDDESEFPKTSQPALGQFINTFSSIMEKDPNGTIICLDLAPVLSGTVETANSAAQQVEGDIRVIDSETTDRGLGLEVLEAARLVKEGKTPDEIVAAVETYRQKIKTFVFIKSFDYLVKGGRASRAIGFISSLIKLNVVLEVKDGKLEFYAKCRGAKKLRKVRDELVQEIIDNPNTTEVGLSCVDSTEDAEEIKAKINEVRPDINVLIRLTSPIIMTHVGPGGFSIIFNK</sequence>
<dbReference type="Pfam" id="PF02645">
    <property type="entry name" value="DegV"/>
    <property type="match status" value="1"/>
</dbReference>
<organism evidence="3 4">
    <name type="scientific">Fructilactobacillus sanfranciscensis</name>
    <name type="common">Lactobacillus sanfranciscensis</name>
    <dbReference type="NCBI Taxonomy" id="1625"/>
    <lineage>
        <taxon>Bacteria</taxon>
        <taxon>Bacillati</taxon>
        <taxon>Bacillota</taxon>
        <taxon>Bacilli</taxon>
        <taxon>Lactobacillales</taxon>
        <taxon>Lactobacillaceae</taxon>
        <taxon>Fructilactobacillus</taxon>
    </lineage>
</organism>
<dbReference type="EMBL" id="QFCR01000038">
    <property type="protein sequence ID" value="TNK89803.1"/>
    <property type="molecule type" value="Genomic_DNA"/>
</dbReference>
<evidence type="ECO:0000313" key="3">
    <source>
        <dbReference type="EMBL" id="TNK89803.1"/>
    </source>
</evidence>
<reference evidence="3 4" key="1">
    <citation type="submission" date="2018-05" db="EMBL/GenBank/DDBJ databases">
        <title>Lactobacillus sanfranciscensis Ah4 draft denome sequence.</title>
        <authorList>
            <person name="Zhang G."/>
        </authorList>
    </citation>
    <scope>NUCLEOTIDE SEQUENCE [LARGE SCALE GENOMIC DNA]</scope>
    <source>
        <strain evidence="3 4">Ah4</strain>
    </source>
</reference>
<dbReference type="NCBIfam" id="TIGR00762">
    <property type="entry name" value="DegV"/>
    <property type="match status" value="1"/>
</dbReference>
<protein>
    <submittedName>
        <fullName evidence="3">DegV family protein</fullName>
    </submittedName>
</protein>
<dbReference type="Gene3D" id="3.30.1180.10">
    <property type="match status" value="1"/>
</dbReference>
<dbReference type="InterPro" id="IPR043168">
    <property type="entry name" value="DegV_C"/>
</dbReference>
<dbReference type="SUPFAM" id="SSF82549">
    <property type="entry name" value="DAK1/DegV-like"/>
    <property type="match status" value="1"/>
</dbReference>